<dbReference type="Gene3D" id="3.30.70.370">
    <property type="match status" value="1"/>
</dbReference>
<dbReference type="SMART" id="SM00482">
    <property type="entry name" value="POLAc"/>
    <property type="match status" value="1"/>
</dbReference>
<evidence type="ECO:0000313" key="3">
    <source>
        <dbReference type="EMBL" id="ETN98523.1"/>
    </source>
</evidence>
<dbReference type="Gene3D" id="1.10.150.20">
    <property type="entry name" value="5' to 3' exonuclease, C-terminal subdomain"/>
    <property type="match status" value="1"/>
</dbReference>
<sequence length="484" mass="55492">MGRDMADFASRLHTNENELQLDIIVAHCVRQSEIETNDDGIMCDKVASAFVRRAHSYGTLVAIHSDRTVNDPFIEGTNLAKYWKEKGFEFNDENIVQCEVRIGIFDRPCVNKKEEEKTEAGGNKKDSHSALSQEVVGKVDSKSYIFPADKVWRLRAFEQIKKFEQQLIPNPPVDTSQRVFPFHAVTFAPRDTFLAPLGYVFLSATFSQLGLRLVWKTKKYVYVGVEKKEICALAYFADDENLLHVMKSDLDVITNISSQILNKPCAQVTLTNYFVVTTEEKKNVEFILDGLIRGQTYHTIANKLKKNFDDIVDIVIKFKLKFPKSMQYLEDIILTCCRRGFVASLLGRRQYLKNTVPQKSTYCENTHRKIISTLFKGSETDIIKCAMVKIYCELLVLESSCSTYMLGYTNNSLFAAPSFQQYSNSVAKLVLQIDNELLFEVKSENFLKVTVMSPGKCICLIFIFFFLRVVYFSNFLKLKFVIHE</sequence>
<dbReference type="InterPro" id="IPR002298">
    <property type="entry name" value="DNA_polymerase_A"/>
</dbReference>
<evidence type="ECO:0000313" key="4">
    <source>
        <dbReference type="Proteomes" id="UP000023152"/>
    </source>
</evidence>
<dbReference type="EMBL" id="ASPP01046468">
    <property type="protein sequence ID" value="ETN98523.1"/>
    <property type="molecule type" value="Genomic_DNA"/>
</dbReference>
<dbReference type="Pfam" id="PF00476">
    <property type="entry name" value="DNA_pol_A"/>
    <property type="match status" value="1"/>
</dbReference>
<dbReference type="OrthoDB" id="2320933at2759"/>
<dbReference type="InterPro" id="IPR043502">
    <property type="entry name" value="DNA/RNA_pol_sf"/>
</dbReference>
<accession>X6LAG4</accession>
<dbReference type="Proteomes" id="UP000023152">
    <property type="component" value="Unassembled WGS sequence"/>
</dbReference>
<gene>
    <name evidence="3" type="ORF">RFI_38967</name>
</gene>
<dbReference type="GO" id="GO:0003677">
    <property type="term" value="F:DNA binding"/>
    <property type="evidence" value="ECO:0007669"/>
    <property type="project" value="InterPro"/>
</dbReference>
<reference evidence="3 4" key="1">
    <citation type="journal article" date="2013" name="Curr. Biol.">
        <title>The Genome of the Foraminiferan Reticulomyxa filosa.</title>
        <authorList>
            <person name="Glockner G."/>
            <person name="Hulsmann N."/>
            <person name="Schleicher M."/>
            <person name="Noegel A.A."/>
            <person name="Eichinger L."/>
            <person name="Gallinger C."/>
            <person name="Pawlowski J."/>
            <person name="Sierra R."/>
            <person name="Euteneuer U."/>
            <person name="Pillet L."/>
            <person name="Moustafa A."/>
            <person name="Platzer M."/>
            <person name="Groth M."/>
            <person name="Szafranski K."/>
            <person name="Schliwa M."/>
        </authorList>
    </citation>
    <scope>NUCLEOTIDE SEQUENCE [LARGE SCALE GENOMIC DNA]</scope>
</reference>
<dbReference type="PANTHER" id="PTHR10133">
    <property type="entry name" value="DNA POLYMERASE I"/>
    <property type="match status" value="1"/>
</dbReference>
<dbReference type="InterPro" id="IPR001098">
    <property type="entry name" value="DNA-dir_DNA_pol_A_palm_dom"/>
</dbReference>
<dbReference type="PANTHER" id="PTHR10133:SF62">
    <property type="entry name" value="DNA POLYMERASE THETA"/>
    <property type="match status" value="1"/>
</dbReference>
<dbReference type="GO" id="GO:0006261">
    <property type="term" value="P:DNA-templated DNA replication"/>
    <property type="evidence" value="ECO:0007669"/>
    <property type="project" value="InterPro"/>
</dbReference>
<keyword evidence="1" id="KW-1133">Transmembrane helix</keyword>
<keyword evidence="1" id="KW-0472">Membrane</keyword>
<dbReference type="GO" id="GO:0003887">
    <property type="term" value="F:DNA-directed DNA polymerase activity"/>
    <property type="evidence" value="ECO:0007669"/>
    <property type="project" value="InterPro"/>
</dbReference>
<evidence type="ECO:0000259" key="2">
    <source>
        <dbReference type="SMART" id="SM00482"/>
    </source>
</evidence>
<name>X6LAG4_RETFI</name>
<dbReference type="SUPFAM" id="SSF56672">
    <property type="entry name" value="DNA/RNA polymerases"/>
    <property type="match status" value="1"/>
</dbReference>
<dbReference type="GO" id="GO:0006302">
    <property type="term" value="P:double-strand break repair"/>
    <property type="evidence" value="ECO:0007669"/>
    <property type="project" value="TreeGrafter"/>
</dbReference>
<feature type="transmembrane region" description="Helical" evidence="1">
    <location>
        <begin position="451"/>
        <end position="471"/>
    </location>
</feature>
<dbReference type="PRINTS" id="PR00868">
    <property type="entry name" value="DNAPOLI"/>
</dbReference>
<protein>
    <recommendedName>
        <fullName evidence="2">DNA-directed DNA polymerase family A palm domain-containing protein</fullName>
    </recommendedName>
</protein>
<proteinExistence type="predicted"/>
<keyword evidence="1" id="KW-0812">Transmembrane</keyword>
<keyword evidence="4" id="KW-1185">Reference proteome</keyword>
<feature type="domain" description="DNA-directed DNA polymerase family A palm" evidence="2">
    <location>
        <begin position="190"/>
        <end position="445"/>
    </location>
</feature>
<comment type="caution">
    <text evidence="3">The sequence shown here is derived from an EMBL/GenBank/DDBJ whole genome shotgun (WGS) entry which is preliminary data.</text>
</comment>
<dbReference type="AlphaFoldDB" id="X6LAG4"/>
<evidence type="ECO:0000256" key="1">
    <source>
        <dbReference type="SAM" id="Phobius"/>
    </source>
</evidence>
<organism evidence="3 4">
    <name type="scientific">Reticulomyxa filosa</name>
    <dbReference type="NCBI Taxonomy" id="46433"/>
    <lineage>
        <taxon>Eukaryota</taxon>
        <taxon>Sar</taxon>
        <taxon>Rhizaria</taxon>
        <taxon>Retaria</taxon>
        <taxon>Foraminifera</taxon>
        <taxon>Monothalamids</taxon>
        <taxon>Reticulomyxidae</taxon>
        <taxon>Reticulomyxa</taxon>
    </lineage>
</organism>